<proteinExistence type="predicted"/>
<reference evidence="2 3" key="1">
    <citation type="submission" date="2022-03" db="EMBL/GenBank/DDBJ databases">
        <title>Complete genome analysis of Roseomonas KG 17.1 : a prolific producer of plant growth promoters.</title>
        <authorList>
            <person name="Saadouli I."/>
            <person name="Najjari A."/>
            <person name="Mosbah A."/>
            <person name="Ouzari H.I."/>
        </authorList>
    </citation>
    <scope>NUCLEOTIDE SEQUENCE [LARGE SCALE GENOMIC DNA]</scope>
    <source>
        <strain evidence="2 3">KG17-1</strain>
    </source>
</reference>
<comment type="caution">
    <text evidence="2">The sequence shown here is derived from an EMBL/GenBank/DDBJ whole genome shotgun (WGS) entry which is preliminary data.</text>
</comment>
<sequence length="365" mass="39941">MAKPQQSSNGASHVHLTFSDLQALRHLGNPVAKDLSAIARAGNCLFLACDEAAGLERLTRQDVDRYGDHQHISLSDFFELPGGPEEEMDIEGLAAVDEYLWIVGSHALKRKKPKGEDGEGVEALARMAEVEREANRFFLGRVPMQEQAGGVFTLRSEIDDRHAACLSMDREGGLVRWLRKDPHLAPFLKVPAKENGLDIEGIAIQGERVWLGLRGPVVAGHAVVLELSLKETKPGQLKPRQIGPGGQRYRKHLLDTGGLGIRDLRRDGVDLLLLVGPTMALQGTAHVLRWRDALGDEKEGMVPTSRLTLLKDLPYRREANHPEGLEHWPDGGAGALLVVYDAPGPERLDTGSRTVQADVLHLSAS</sequence>
<gene>
    <name evidence="2" type="ORF">MON41_17175</name>
</gene>
<evidence type="ECO:0000313" key="2">
    <source>
        <dbReference type="EMBL" id="MCI0755455.1"/>
    </source>
</evidence>
<organism evidence="2 3">
    <name type="scientific">Teichococcus vastitatis</name>
    <dbReference type="NCBI Taxonomy" id="2307076"/>
    <lineage>
        <taxon>Bacteria</taxon>
        <taxon>Pseudomonadati</taxon>
        <taxon>Pseudomonadota</taxon>
        <taxon>Alphaproteobacteria</taxon>
        <taxon>Acetobacterales</taxon>
        <taxon>Roseomonadaceae</taxon>
        <taxon>Roseomonas</taxon>
    </lineage>
</organism>
<dbReference type="EMBL" id="JALBUU010000029">
    <property type="protein sequence ID" value="MCI0755455.1"/>
    <property type="molecule type" value="Genomic_DNA"/>
</dbReference>
<dbReference type="Proteomes" id="UP001201985">
    <property type="component" value="Unassembled WGS sequence"/>
</dbReference>
<keyword evidence="3" id="KW-1185">Reference proteome</keyword>
<accession>A0ABS9W996</accession>
<evidence type="ECO:0000259" key="1">
    <source>
        <dbReference type="Pfam" id="PF12275"/>
    </source>
</evidence>
<dbReference type="Pfam" id="PF12275">
    <property type="entry name" value="DUF3616"/>
    <property type="match status" value="1"/>
</dbReference>
<feature type="domain" description="DUF3616" evidence="1">
    <location>
        <begin position="34"/>
        <end position="358"/>
    </location>
</feature>
<dbReference type="InterPro" id="IPR022060">
    <property type="entry name" value="DUF3616"/>
</dbReference>
<protein>
    <submittedName>
        <fullName evidence="2">DUF3616 domain-containing protein</fullName>
    </submittedName>
</protein>
<evidence type="ECO:0000313" key="3">
    <source>
        <dbReference type="Proteomes" id="UP001201985"/>
    </source>
</evidence>
<name>A0ABS9W996_9PROT</name>
<dbReference type="RefSeq" id="WP_241793409.1">
    <property type="nucleotide sequence ID" value="NZ_JALBUU010000029.1"/>
</dbReference>